<sequence>MKSKGSMLCFLNKHPFNSFHANCRTLKPMGLVCYAETT</sequence>
<proteinExistence type="predicted"/>
<accession>A0A2P2NJZ9</accession>
<protein>
    <submittedName>
        <fullName evidence="1">Uncharacterized protein</fullName>
    </submittedName>
</protein>
<evidence type="ECO:0000313" key="1">
    <source>
        <dbReference type="EMBL" id="MBX42841.1"/>
    </source>
</evidence>
<dbReference type="AlphaFoldDB" id="A0A2P2NJZ9"/>
<dbReference type="EMBL" id="GGEC01062357">
    <property type="protein sequence ID" value="MBX42841.1"/>
    <property type="molecule type" value="Transcribed_RNA"/>
</dbReference>
<reference evidence="1" key="1">
    <citation type="submission" date="2018-02" db="EMBL/GenBank/DDBJ databases">
        <title>Rhizophora mucronata_Transcriptome.</title>
        <authorList>
            <person name="Meera S.P."/>
            <person name="Sreeshan A."/>
            <person name="Augustine A."/>
        </authorList>
    </citation>
    <scope>NUCLEOTIDE SEQUENCE</scope>
    <source>
        <tissue evidence="1">Leaf</tissue>
    </source>
</reference>
<name>A0A2P2NJZ9_RHIMU</name>
<organism evidence="1">
    <name type="scientific">Rhizophora mucronata</name>
    <name type="common">Asiatic mangrove</name>
    <dbReference type="NCBI Taxonomy" id="61149"/>
    <lineage>
        <taxon>Eukaryota</taxon>
        <taxon>Viridiplantae</taxon>
        <taxon>Streptophyta</taxon>
        <taxon>Embryophyta</taxon>
        <taxon>Tracheophyta</taxon>
        <taxon>Spermatophyta</taxon>
        <taxon>Magnoliopsida</taxon>
        <taxon>eudicotyledons</taxon>
        <taxon>Gunneridae</taxon>
        <taxon>Pentapetalae</taxon>
        <taxon>rosids</taxon>
        <taxon>fabids</taxon>
        <taxon>Malpighiales</taxon>
        <taxon>Rhizophoraceae</taxon>
        <taxon>Rhizophora</taxon>
    </lineage>
</organism>